<name>A0A6A6U3A2_9PEZI</name>
<evidence type="ECO:0000313" key="2">
    <source>
        <dbReference type="Proteomes" id="UP000799302"/>
    </source>
</evidence>
<dbReference type="EMBL" id="MU004238">
    <property type="protein sequence ID" value="KAF2666745.1"/>
    <property type="molecule type" value="Genomic_DNA"/>
</dbReference>
<organism evidence="1 2">
    <name type="scientific">Microthyrium microscopicum</name>
    <dbReference type="NCBI Taxonomy" id="703497"/>
    <lineage>
        <taxon>Eukaryota</taxon>
        <taxon>Fungi</taxon>
        <taxon>Dikarya</taxon>
        <taxon>Ascomycota</taxon>
        <taxon>Pezizomycotina</taxon>
        <taxon>Dothideomycetes</taxon>
        <taxon>Dothideomycetes incertae sedis</taxon>
        <taxon>Microthyriales</taxon>
        <taxon>Microthyriaceae</taxon>
        <taxon>Microthyrium</taxon>
    </lineage>
</organism>
<proteinExistence type="predicted"/>
<dbReference type="Proteomes" id="UP000799302">
    <property type="component" value="Unassembled WGS sequence"/>
</dbReference>
<protein>
    <submittedName>
        <fullName evidence="1">Uncharacterized protein</fullName>
    </submittedName>
</protein>
<accession>A0A6A6U3A2</accession>
<evidence type="ECO:0000313" key="1">
    <source>
        <dbReference type="EMBL" id="KAF2666745.1"/>
    </source>
</evidence>
<reference evidence="1" key="1">
    <citation type="journal article" date="2020" name="Stud. Mycol.">
        <title>101 Dothideomycetes genomes: a test case for predicting lifestyles and emergence of pathogens.</title>
        <authorList>
            <person name="Haridas S."/>
            <person name="Albert R."/>
            <person name="Binder M."/>
            <person name="Bloem J."/>
            <person name="Labutti K."/>
            <person name="Salamov A."/>
            <person name="Andreopoulos B."/>
            <person name="Baker S."/>
            <person name="Barry K."/>
            <person name="Bills G."/>
            <person name="Bluhm B."/>
            <person name="Cannon C."/>
            <person name="Castanera R."/>
            <person name="Culley D."/>
            <person name="Daum C."/>
            <person name="Ezra D."/>
            <person name="Gonzalez J."/>
            <person name="Henrissat B."/>
            <person name="Kuo A."/>
            <person name="Liang C."/>
            <person name="Lipzen A."/>
            <person name="Lutzoni F."/>
            <person name="Magnuson J."/>
            <person name="Mondo S."/>
            <person name="Nolan M."/>
            <person name="Ohm R."/>
            <person name="Pangilinan J."/>
            <person name="Park H.-J."/>
            <person name="Ramirez L."/>
            <person name="Alfaro M."/>
            <person name="Sun H."/>
            <person name="Tritt A."/>
            <person name="Yoshinaga Y."/>
            <person name="Zwiers L.-H."/>
            <person name="Turgeon B."/>
            <person name="Goodwin S."/>
            <person name="Spatafora J."/>
            <person name="Crous P."/>
            <person name="Grigoriev I."/>
        </authorList>
    </citation>
    <scope>NUCLEOTIDE SEQUENCE</scope>
    <source>
        <strain evidence="1">CBS 115976</strain>
    </source>
</reference>
<keyword evidence="2" id="KW-1185">Reference proteome</keyword>
<sequence>MLSNNILRSKSLGGDELGQHPVNFGWTLDWMNLSTIYKTCFCASRYNHFHCHNTVIRLSQADASYSNNALSIHSARSPGFVYARLSAEYIFCIGEMAHYCPELDLEFTTSVILTFRLFKEHLMKSFMHMLLNLQMSSWSVDHAQQSFSATINDGHILNYQTIAPPPWRARCPIASSSDIYPQDRLVPLLNYSPRPRLLNLLARSPPFDPDRLAPLSLSSLLLSPTVKNSLPFVFALVWKYDHLGTSIDSVTTSAYEQGQLLVHGRSIAVCYEETEKLTTLRAPNDENSPP</sequence>
<gene>
    <name evidence="1" type="ORF">BT63DRAFT_457700</name>
</gene>
<dbReference type="AlphaFoldDB" id="A0A6A6U3A2"/>